<feature type="domain" description="Beta-galactosidase trimerisation" evidence="8">
    <location>
        <begin position="397"/>
        <end position="605"/>
    </location>
</feature>
<dbReference type="Gene3D" id="3.40.50.880">
    <property type="match status" value="1"/>
</dbReference>
<dbReference type="PANTHER" id="PTHR36447">
    <property type="entry name" value="BETA-GALACTOSIDASE GANA"/>
    <property type="match status" value="1"/>
</dbReference>
<gene>
    <name evidence="9" type="ORF">M3N64_13680</name>
</gene>
<comment type="catalytic activity">
    <reaction evidence="1 6">
        <text>Hydrolysis of terminal non-reducing beta-D-galactose residues in beta-D-galactosides.</text>
        <dbReference type="EC" id="3.2.1.23"/>
    </reaction>
</comment>
<keyword evidence="5 6" id="KW-0326">Glycosidase</keyword>
<evidence type="ECO:0000256" key="3">
    <source>
        <dbReference type="ARBA" id="ARBA00012756"/>
    </source>
</evidence>
<dbReference type="PIRSF" id="PIRSF001084">
    <property type="entry name" value="B-galactosidase"/>
    <property type="match status" value="1"/>
</dbReference>
<comment type="similarity">
    <text evidence="2 6">Belongs to the glycosyl hydrolase 42 family.</text>
</comment>
<evidence type="ECO:0000313" key="9">
    <source>
        <dbReference type="EMBL" id="MCL1632971.1"/>
    </source>
</evidence>
<evidence type="ECO:0000313" key="10">
    <source>
        <dbReference type="Proteomes" id="UP001203004"/>
    </source>
</evidence>
<evidence type="ECO:0000256" key="2">
    <source>
        <dbReference type="ARBA" id="ARBA00005940"/>
    </source>
</evidence>
<dbReference type="EC" id="3.2.1.23" evidence="3 6"/>
<dbReference type="Gene3D" id="3.20.20.80">
    <property type="entry name" value="Glycosidases"/>
    <property type="match status" value="1"/>
</dbReference>
<sequence>MKRTPFKAFLFGGDWNPEQWSKEIWLNDMQILSNAGINEATINVFSWAQLQPSENEYDFSTLDDIIQLLMRYHFNIVLATSTAAVPAWMAKRYPDVERTDFEGRQHRFGERHNACPNSPIFRKYSARLAGKLAERYGHLEQVVCWHISNEYGGSCYCDHCAKAFRTWLKHKYQSLEVLNEAWSTYFWGHTFYEWDEIFPPNILGDGIDENHTTLSGMSVDYRRFISDSMLRNFVDEKEAIRQFDLTTPITTNLMGTYKNLDYFKWAKEMDLVSWDNYPSCNTPPSFTAMSHDLMRGLKRGQPFMLMEQAPSQQNWQPYNSVKLPGQMRELSYQAIAHGADTIQYFQLRQSRGGTEKFHSAIISHADTDQTRILKETKRLGEELAACGTQLMNGRTEAKVGIIFDWDNYWAFEYLSGPNVRLKYVDQIHRYYAAFYRRNVAMDLIPADLSAEEMAQYDIVIAPVLMMIKSGVADHLKQFVNNGGTFVTTFLSGISDEHDNVIIGGYPGPFRQLCGIWAEEVDAFPPEKTIKVQFGNRSAIGSMIASISHLEGAAALATYQDDVFYQGMPAVSVNHFGHGQAYYVGTVLDNDGLDLLADQLIMDHHLTNYSTPENVEISVRSYDDYKLYYILNTGKAVHKLDTSALAGKKNLLSGASVGAETTLQPYDVLIIRA</sequence>
<reference evidence="9 10" key="1">
    <citation type="submission" date="2022-05" db="EMBL/GenBank/DDBJ databases">
        <title>Sporolactobacillus sp nov CPB3-1, isolated from tree bark (Mangifera indica L.).</title>
        <authorList>
            <person name="Phuengjayaem S."/>
            <person name="Tanasupawat S."/>
        </authorList>
    </citation>
    <scope>NUCLEOTIDE SEQUENCE [LARGE SCALE GENOMIC DNA]</scope>
    <source>
        <strain evidence="9 10">CPB3-1</strain>
    </source>
</reference>
<dbReference type="RefSeq" id="WP_249104107.1">
    <property type="nucleotide sequence ID" value="NZ_JAMAST010000030.1"/>
</dbReference>
<name>A0ABT0MDM4_9BACL</name>
<dbReference type="Gene3D" id="2.60.40.1180">
    <property type="entry name" value="Golgi alpha-mannosidase II"/>
    <property type="match status" value="1"/>
</dbReference>
<dbReference type="PANTHER" id="PTHR36447:SF1">
    <property type="entry name" value="BETA-GALACTOSIDASE GANA"/>
    <property type="match status" value="1"/>
</dbReference>
<dbReference type="Pfam" id="PF08532">
    <property type="entry name" value="Glyco_hydro_42M"/>
    <property type="match status" value="1"/>
</dbReference>
<evidence type="ECO:0000256" key="5">
    <source>
        <dbReference type="ARBA" id="ARBA00023295"/>
    </source>
</evidence>
<evidence type="ECO:0000256" key="6">
    <source>
        <dbReference type="PIRNR" id="PIRNR001084"/>
    </source>
</evidence>
<protein>
    <recommendedName>
        <fullName evidence="3 6">Beta-galactosidase</fullName>
        <shortName evidence="6">Beta-gal</shortName>
        <ecNumber evidence="3 6">3.2.1.23</ecNumber>
    </recommendedName>
</protein>
<dbReference type="SUPFAM" id="SSF51445">
    <property type="entry name" value="(Trans)glycosidases"/>
    <property type="match status" value="1"/>
</dbReference>
<dbReference type="SUPFAM" id="SSF52317">
    <property type="entry name" value="Class I glutamine amidotransferase-like"/>
    <property type="match status" value="1"/>
</dbReference>
<dbReference type="CDD" id="cd03143">
    <property type="entry name" value="A4_beta-galactosidase_middle_domain"/>
    <property type="match status" value="1"/>
</dbReference>
<evidence type="ECO:0000259" key="7">
    <source>
        <dbReference type="Pfam" id="PF02449"/>
    </source>
</evidence>
<evidence type="ECO:0000259" key="8">
    <source>
        <dbReference type="Pfam" id="PF08532"/>
    </source>
</evidence>
<dbReference type="InterPro" id="IPR013738">
    <property type="entry name" value="Beta_galactosidase_Trimer"/>
</dbReference>
<keyword evidence="4 6" id="KW-0378">Hydrolase</keyword>
<evidence type="ECO:0000256" key="4">
    <source>
        <dbReference type="ARBA" id="ARBA00022801"/>
    </source>
</evidence>
<feature type="domain" description="Glycoside hydrolase family 42 N-terminal" evidence="7">
    <location>
        <begin position="14"/>
        <end position="384"/>
    </location>
</feature>
<dbReference type="InterPro" id="IPR013529">
    <property type="entry name" value="Glyco_hydro_42_N"/>
</dbReference>
<accession>A0ABT0MDM4</accession>
<evidence type="ECO:0000256" key="1">
    <source>
        <dbReference type="ARBA" id="ARBA00001412"/>
    </source>
</evidence>
<proteinExistence type="inferred from homology"/>
<comment type="caution">
    <text evidence="9">The sequence shown here is derived from an EMBL/GenBank/DDBJ whole genome shotgun (WGS) entry which is preliminary data.</text>
</comment>
<organism evidence="9 10">
    <name type="scientific">Sporolactobacillus mangiferae</name>
    <dbReference type="NCBI Taxonomy" id="2940498"/>
    <lineage>
        <taxon>Bacteria</taxon>
        <taxon>Bacillati</taxon>
        <taxon>Bacillota</taxon>
        <taxon>Bacilli</taxon>
        <taxon>Bacillales</taxon>
        <taxon>Sporolactobacillaceae</taxon>
        <taxon>Sporolactobacillus</taxon>
    </lineage>
</organism>
<dbReference type="Proteomes" id="UP001203004">
    <property type="component" value="Unassembled WGS sequence"/>
</dbReference>
<keyword evidence="10" id="KW-1185">Reference proteome</keyword>
<dbReference type="InterPro" id="IPR013780">
    <property type="entry name" value="Glyco_hydro_b"/>
</dbReference>
<dbReference type="EMBL" id="JAMAST010000030">
    <property type="protein sequence ID" value="MCL1632971.1"/>
    <property type="molecule type" value="Genomic_DNA"/>
</dbReference>
<dbReference type="Pfam" id="PF02449">
    <property type="entry name" value="Glyco_hydro_42"/>
    <property type="match status" value="1"/>
</dbReference>
<dbReference type="InterPro" id="IPR003476">
    <property type="entry name" value="Glyco_hydro_42"/>
</dbReference>
<dbReference type="InterPro" id="IPR029062">
    <property type="entry name" value="Class_I_gatase-like"/>
</dbReference>
<dbReference type="InterPro" id="IPR017853">
    <property type="entry name" value="GH"/>
</dbReference>